<accession>A0A2K8U573</accession>
<feature type="signal peptide" evidence="6">
    <location>
        <begin position="1"/>
        <end position="24"/>
    </location>
</feature>
<dbReference type="InterPro" id="IPR017850">
    <property type="entry name" value="Alkaline_phosphatase_core_sf"/>
</dbReference>
<keyword evidence="2" id="KW-0479">Metal-binding</keyword>
<dbReference type="InterPro" id="IPR000917">
    <property type="entry name" value="Sulfatase_N"/>
</dbReference>
<comment type="similarity">
    <text evidence="1">Belongs to the sulfatase family.</text>
</comment>
<dbReference type="GO" id="GO:0046872">
    <property type="term" value="F:metal ion binding"/>
    <property type="evidence" value="ECO:0007669"/>
    <property type="project" value="UniProtKB-KW"/>
</dbReference>
<proteinExistence type="inferred from homology"/>
<evidence type="ECO:0000259" key="7">
    <source>
        <dbReference type="Pfam" id="PF00884"/>
    </source>
</evidence>
<dbReference type="Gene3D" id="3.40.720.10">
    <property type="entry name" value="Alkaline Phosphatase, subunit A"/>
    <property type="match status" value="1"/>
</dbReference>
<evidence type="ECO:0000256" key="1">
    <source>
        <dbReference type="ARBA" id="ARBA00008779"/>
    </source>
</evidence>
<keyword evidence="5" id="KW-0325">Glycoprotein</keyword>
<name>A0A2K8U573_9GAMM</name>
<feature type="chain" id="PRO_5014927298" evidence="6">
    <location>
        <begin position="25"/>
        <end position="501"/>
    </location>
</feature>
<dbReference type="PANTHER" id="PTHR10342:SF274">
    <property type="entry name" value="ARYLSULFATASE B"/>
    <property type="match status" value="1"/>
</dbReference>
<gene>
    <name evidence="8" type="ORF">THSYN_06995</name>
</gene>
<dbReference type="PROSITE" id="PS00149">
    <property type="entry name" value="SULFATASE_2"/>
    <property type="match status" value="1"/>
</dbReference>
<keyword evidence="4" id="KW-0106">Calcium</keyword>
<dbReference type="EMBL" id="CP020370">
    <property type="protein sequence ID" value="AUB80722.1"/>
    <property type="molecule type" value="Genomic_DNA"/>
</dbReference>
<dbReference type="PANTHER" id="PTHR10342">
    <property type="entry name" value="ARYLSULFATASE"/>
    <property type="match status" value="1"/>
</dbReference>
<dbReference type="Gene3D" id="3.30.1120.10">
    <property type="match status" value="1"/>
</dbReference>
<dbReference type="AlphaFoldDB" id="A0A2K8U573"/>
<dbReference type="GO" id="GO:0008484">
    <property type="term" value="F:sulfuric ester hydrolase activity"/>
    <property type="evidence" value="ECO:0007669"/>
    <property type="project" value="InterPro"/>
</dbReference>
<dbReference type="SUPFAM" id="SSF53649">
    <property type="entry name" value="Alkaline phosphatase-like"/>
    <property type="match status" value="1"/>
</dbReference>
<keyword evidence="9" id="KW-1185">Reference proteome</keyword>
<evidence type="ECO:0000256" key="6">
    <source>
        <dbReference type="SAM" id="SignalP"/>
    </source>
</evidence>
<dbReference type="Proteomes" id="UP000232638">
    <property type="component" value="Chromosome"/>
</dbReference>
<organism evidence="8 9">
    <name type="scientific">Candidatus Thiodictyon syntrophicum</name>
    <dbReference type="NCBI Taxonomy" id="1166950"/>
    <lineage>
        <taxon>Bacteria</taxon>
        <taxon>Pseudomonadati</taxon>
        <taxon>Pseudomonadota</taxon>
        <taxon>Gammaproteobacteria</taxon>
        <taxon>Chromatiales</taxon>
        <taxon>Chromatiaceae</taxon>
        <taxon>Thiodictyon</taxon>
    </lineage>
</organism>
<dbReference type="RefSeq" id="WP_100918511.1">
    <property type="nucleotide sequence ID" value="NZ_CP020370.1"/>
</dbReference>
<keyword evidence="6" id="KW-0732">Signal</keyword>
<evidence type="ECO:0000256" key="5">
    <source>
        <dbReference type="ARBA" id="ARBA00023180"/>
    </source>
</evidence>
<evidence type="ECO:0000313" key="9">
    <source>
        <dbReference type="Proteomes" id="UP000232638"/>
    </source>
</evidence>
<dbReference type="CDD" id="cd16029">
    <property type="entry name" value="4-S"/>
    <property type="match status" value="1"/>
</dbReference>
<keyword evidence="3" id="KW-0378">Hydrolase</keyword>
<dbReference type="InterPro" id="IPR024607">
    <property type="entry name" value="Sulfatase_CS"/>
</dbReference>
<evidence type="ECO:0000256" key="2">
    <source>
        <dbReference type="ARBA" id="ARBA00022723"/>
    </source>
</evidence>
<feature type="domain" description="Sulfatase N-terminal" evidence="7">
    <location>
        <begin position="37"/>
        <end position="365"/>
    </location>
</feature>
<evidence type="ECO:0000313" key="8">
    <source>
        <dbReference type="EMBL" id="AUB80722.1"/>
    </source>
</evidence>
<dbReference type="PROSITE" id="PS00523">
    <property type="entry name" value="SULFATASE_1"/>
    <property type="match status" value="1"/>
</dbReference>
<dbReference type="KEGG" id="tsy:THSYN_06995"/>
<reference evidence="8 9" key="1">
    <citation type="submission" date="2017-03" db="EMBL/GenBank/DDBJ databases">
        <title>Complete genome sequence of Candidatus 'Thiodictyon syntrophicum' sp. nov. strain Cad16T, a photolithoautotroph purple sulfur bacterium isolated from an alpine meromictic lake.</title>
        <authorList>
            <person name="Luedin S.M."/>
            <person name="Pothier J.F."/>
            <person name="Danza F."/>
            <person name="Storelli N."/>
            <person name="Wittwer M."/>
            <person name="Tonolla M."/>
        </authorList>
    </citation>
    <scope>NUCLEOTIDE SEQUENCE [LARGE SCALE GENOMIC DNA]</scope>
    <source>
        <strain evidence="8 9">Cad16T</strain>
    </source>
</reference>
<evidence type="ECO:0000256" key="4">
    <source>
        <dbReference type="ARBA" id="ARBA00022837"/>
    </source>
</evidence>
<protein>
    <submittedName>
        <fullName evidence="8">Sulfatase</fullName>
    </submittedName>
</protein>
<evidence type="ECO:0000256" key="3">
    <source>
        <dbReference type="ARBA" id="ARBA00022801"/>
    </source>
</evidence>
<dbReference type="InterPro" id="IPR047115">
    <property type="entry name" value="ARSB"/>
</dbReference>
<sequence>MTPRSFAFLSFFWLGLSALPIGQAAPPESPGAAAAKPNIIVILADDLGNADLGYRGSDIKTPNIDALARDGVRLENFHGMPVCTPARAALMTGRYPMRQGLQTLVIFPNHRYGLPTDERTLPQALKAAGYATYMVGKWHLGHADKKFWPQNRGFDHFYGNTVGEVDYFTHQRSGIIDWQRDGQFIDEEGYYLDLIGNEAVKIIEQQSKDQPFFLYFASLAPHAPYQAPKAGEARYADSIADPTRRTYAAMISSLDEQVGRIIKALDDRGMRDNTLIIFSSDNGGPRSAVVASGAHSPAERAASGVTQDVLPASNGALRGGKGSLYEGGVRVPTIFNWPARLQPRVVDAPLHMVDVMPTALALAGAPANPADKPLDGKDIWATVATGQASPHDDILVNVEAFRGAVIKGQWKLVKVALLPGKTELFDLSADPGEKTNLAEQNPEVVRDLEARLLAYAKEQKMSEWLKAQPDYLGAQGQTLFDPDFDIDDGGMPHLKPVLPQP</sequence>
<dbReference type="OrthoDB" id="974590at2"/>
<dbReference type="Pfam" id="PF00884">
    <property type="entry name" value="Sulfatase"/>
    <property type="match status" value="1"/>
</dbReference>